<keyword evidence="2" id="KW-0677">Repeat</keyword>
<evidence type="ECO:0000256" key="1">
    <source>
        <dbReference type="ARBA" id="ARBA00022723"/>
    </source>
</evidence>
<dbReference type="Gene3D" id="3.30.160.60">
    <property type="entry name" value="Classic Zinc Finger"/>
    <property type="match status" value="1"/>
</dbReference>
<evidence type="ECO:0000313" key="9">
    <source>
        <dbReference type="Proteomes" id="UP000019118"/>
    </source>
</evidence>
<keyword evidence="9" id="KW-1185">Reference proteome</keyword>
<proteinExistence type="predicted"/>
<keyword evidence="3 5" id="KW-0863">Zinc-finger</keyword>
<organism evidence="8 9">
    <name type="scientific">Dendroctonus ponderosae</name>
    <name type="common">Mountain pine beetle</name>
    <dbReference type="NCBI Taxonomy" id="77166"/>
    <lineage>
        <taxon>Eukaryota</taxon>
        <taxon>Metazoa</taxon>
        <taxon>Ecdysozoa</taxon>
        <taxon>Arthropoda</taxon>
        <taxon>Hexapoda</taxon>
        <taxon>Insecta</taxon>
        <taxon>Pterygota</taxon>
        <taxon>Neoptera</taxon>
        <taxon>Endopterygota</taxon>
        <taxon>Coleoptera</taxon>
        <taxon>Polyphaga</taxon>
        <taxon>Cucujiformia</taxon>
        <taxon>Curculionidae</taxon>
        <taxon>Scolytinae</taxon>
        <taxon>Dendroctonus</taxon>
    </lineage>
</organism>
<dbReference type="PANTHER" id="PTHR24379:SF117">
    <property type="entry name" value="ZINC FINGER PROTEIN WECKLE"/>
    <property type="match status" value="1"/>
</dbReference>
<dbReference type="KEGG" id="dpa:109537696"/>
<evidence type="ECO:0000256" key="6">
    <source>
        <dbReference type="SAM" id="MobiDB-lite"/>
    </source>
</evidence>
<feature type="domain" description="C2H2-type" evidence="7">
    <location>
        <begin position="342"/>
        <end position="370"/>
    </location>
</feature>
<dbReference type="Proteomes" id="UP000019118">
    <property type="component" value="Unassembled WGS sequence"/>
</dbReference>
<dbReference type="GO" id="GO:0008270">
    <property type="term" value="F:zinc ion binding"/>
    <property type="evidence" value="ECO:0007669"/>
    <property type="project" value="UniProtKB-KW"/>
</dbReference>
<dbReference type="PROSITE" id="PS00028">
    <property type="entry name" value="ZINC_FINGER_C2H2_1"/>
    <property type="match status" value="2"/>
</dbReference>
<reference evidence="8" key="2">
    <citation type="submission" date="2024-08" db="UniProtKB">
        <authorList>
            <consortium name="EnsemblMetazoa"/>
        </authorList>
    </citation>
    <scope>IDENTIFICATION</scope>
</reference>
<gene>
    <name evidence="8" type="primary">109537696</name>
</gene>
<evidence type="ECO:0000256" key="4">
    <source>
        <dbReference type="ARBA" id="ARBA00022833"/>
    </source>
</evidence>
<feature type="compositionally biased region" description="Basic residues" evidence="6">
    <location>
        <begin position="378"/>
        <end position="389"/>
    </location>
</feature>
<dbReference type="PROSITE" id="PS50157">
    <property type="entry name" value="ZINC_FINGER_C2H2_2"/>
    <property type="match status" value="1"/>
</dbReference>
<keyword evidence="4" id="KW-0862">Zinc</keyword>
<dbReference type="InterPro" id="IPR013087">
    <property type="entry name" value="Znf_C2H2_type"/>
</dbReference>
<reference evidence="9" key="1">
    <citation type="journal article" date="2013" name="Genome Biol.">
        <title>Draft genome of the mountain pine beetle, Dendroctonus ponderosae Hopkins, a major forest pest.</title>
        <authorList>
            <person name="Keeling C.I."/>
            <person name="Yuen M.M."/>
            <person name="Liao N.Y."/>
            <person name="Docking T.R."/>
            <person name="Chan S.K."/>
            <person name="Taylor G.A."/>
            <person name="Palmquist D.L."/>
            <person name="Jackman S.D."/>
            <person name="Nguyen A."/>
            <person name="Li M."/>
            <person name="Henderson H."/>
            <person name="Janes J.K."/>
            <person name="Zhao Y."/>
            <person name="Pandoh P."/>
            <person name="Moore R."/>
            <person name="Sperling F.A."/>
            <person name="Huber D.P."/>
            <person name="Birol I."/>
            <person name="Jones S.J."/>
            <person name="Bohlmann J."/>
        </authorList>
    </citation>
    <scope>NUCLEOTIDE SEQUENCE</scope>
</reference>
<dbReference type="EnsemblMetazoa" id="XM_019904545.1">
    <property type="protein sequence ID" value="XP_019760104.1"/>
    <property type="gene ID" value="LOC109537696"/>
</dbReference>
<evidence type="ECO:0000256" key="3">
    <source>
        <dbReference type="ARBA" id="ARBA00022771"/>
    </source>
</evidence>
<name>A0AAR5PGC1_DENPD</name>
<keyword evidence="1" id="KW-0479">Metal-binding</keyword>
<accession>A0AAR5PGC1</accession>
<dbReference type="PANTHER" id="PTHR24379">
    <property type="entry name" value="KRAB AND ZINC FINGER DOMAIN-CONTAINING"/>
    <property type="match status" value="1"/>
</dbReference>
<evidence type="ECO:0000313" key="8">
    <source>
        <dbReference type="EnsemblMetazoa" id="XP_019760104.1"/>
    </source>
</evidence>
<dbReference type="AlphaFoldDB" id="A0AAR5PGC1"/>
<sequence length="419" mass="47605">MNQPDENEPETGKNQNDRSELTADNIIIEIIQENDKPDEEPLDIPELVTINIKRECSSNSDVGFNSSELLCETDEIKVYEIPGTDEGEYLNLIDQDPIDTDPSQDLPNDVLVYSCQSESNDALHCYPCKSCSMVSGCIFCLKSHYESVHLNLGLIQYKCDNTTYLKEYTEICHKCNLVCESKQEMIDHRKIHFVSCDVCDMSFDSALFLSNHCRATHEKLEDVADHHSAFDFISSGTKQVCRINTIPLAQVFQPGSASSSWTFSSLDFALHGILQDTVIISCDLCEQWFKHLQDLSDHYEDYHGMILCIVCFKRFSNRDELLAHHGTHKIVLTDVIRSVLPYACSKCNQAFAEISELSAHLVKCHPCHKTTYADLTKKKREGTKGKHQKNNLQFDDCGGLSQDQQVEFHQNDSKRLKKS</sequence>
<evidence type="ECO:0000259" key="7">
    <source>
        <dbReference type="PROSITE" id="PS50157"/>
    </source>
</evidence>
<evidence type="ECO:0000256" key="2">
    <source>
        <dbReference type="ARBA" id="ARBA00022737"/>
    </source>
</evidence>
<feature type="region of interest" description="Disordered" evidence="6">
    <location>
        <begin position="378"/>
        <end position="398"/>
    </location>
</feature>
<protein>
    <recommendedName>
        <fullName evidence="7">C2H2-type domain-containing protein</fullName>
    </recommendedName>
</protein>
<feature type="region of interest" description="Disordered" evidence="6">
    <location>
        <begin position="1"/>
        <end position="21"/>
    </location>
</feature>
<dbReference type="SMART" id="SM00355">
    <property type="entry name" value="ZnF_C2H2"/>
    <property type="match status" value="6"/>
</dbReference>
<evidence type="ECO:0000256" key="5">
    <source>
        <dbReference type="PROSITE-ProRule" id="PRU00042"/>
    </source>
</evidence>